<evidence type="ECO:0000259" key="2">
    <source>
        <dbReference type="Pfam" id="PF00823"/>
    </source>
</evidence>
<dbReference type="RefSeq" id="WP_062538597.1">
    <property type="nucleotide sequence ID" value="NZ_BBUN01000034.1"/>
</dbReference>
<evidence type="ECO:0000259" key="3">
    <source>
        <dbReference type="Pfam" id="PF12484"/>
    </source>
</evidence>
<dbReference type="OrthoDB" id="4753567at2"/>
<dbReference type="Pfam" id="PF12484">
    <property type="entry name" value="PPE-SVP"/>
    <property type="match status" value="1"/>
</dbReference>
<gene>
    <name evidence="4" type="ORF">AWB95_06075</name>
    <name evidence="5" type="ORF">CQY23_22105</name>
</gene>
<dbReference type="Gene3D" id="1.20.1260.20">
    <property type="entry name" value="PPE superfamily"/>
    <property type="match status" value="1"/>
</dbReference>
<name>A0A1X1RUB3_MYCCE</name>
<evidence type="ECO:0000313" key="5">
    <source>
        <dbReference type="EMBL" id="PIB74159.1"/>
    </source>
</evidence>
<sequence length="400" mass="39744">MDFGVLPPEINSGRMYAGPGSGPMVAAASAWDALAGQLESISRAYSSAISGLQGEAWSGGASIAMGDAAAPYVAWVTAAAANAEETASRARAAAAAYETALAATVAPELVTANRSQLANLVATNIFGQNTTQIAAIEAAYSEMWAQDAHAMYGYAASSSAATMLTPFNNPPQTTSAAGQSGQAAAVANAVGNSASAQSQATLSRLISAVPQHLQTLSTAGSSGSSASSSSSLSSSILTGFSDFNTLTSPVNLASGLSRTYTSAGSFGTGLFRANVQGGGHLPEAASQASTVGTKTLAPAGIRARVLASVGRAAPIGGLSVPQNWTSATPVASAAEEPSWLSEMDLGAVAPSEEISPTSGLSGAPIAGLGPMAGMVARASVSSVLRVEPRRFKMPRPTLGG</sequence>
<reference evidence="5 7" key="2">
    <citation type="journal article" date="2017" name="Infect. Genet. Evol.">
        <title>The new phylogeny of the genus Mycobacterium: The old and the news.</title>
        <authorList>
            <person name="Tortoli E."/>
            <person name="Fedrizzi T."/>
            <person name="Meehan C.J."/>
            <person name="Trovato A."/>
            <person name="Grottola A."/>
            <person name="Giacobazzi E."/>
            <person name="Serpini G.F."/>
            <person name="Tagliazucchi S."/>
            <person name="Fabio A."/>
            <person name="Bettua C."/>
            <person name="Bertorelli R."/>
            <person name="Frascaro F."/>
            <person name="De Sanctis V."/>
            <person name="Pecorari M."/>
            <person name="Jousson O."/>
            <person name="Segata N."/>
            <person name="Cirillo D.M."/>
        </authorList>
    </citation>
    <scope>NUCLEOTIDE SEQUENCE [LARGE SCALE GENOMIC DNA]</scope>
    <source>
        <strain evidence="5 7">NCTC 12882</strain>
    </source>
</reference>
<dbReference type="FunFam" id="1.20.1260.20:FF:000001">
    <property type="entry name" value="PPE family protein PPE41"/>
    <property type="match status" value="1"/>
</dbReference>
<dbReference type="Proteomes" id="UP000230971">
    <property type="component" value="Unassembled WGS sequence"/>
</dbReference>
<dbReference type="Pfam" id="PF00823">
    <property type="entry name" value="PPE"/>
    <property type="match status" value="1"/>
</dbReference>
<reference evidence="4 6" key="1">
    <citation type="submission" date="2016-01" db="EMBL/GenBank/DDBJ databases">
        <title>The new phylogeny of the genus Mycobacterium.</title>
        <authorList>
            <person name="Tarcisio F."/>
            <person name="Conor M."/>
            <person name="Antonella G."/>
            <person name="Elisabetta G."/>
            <person name="Giulia F.S."/>
            <person name="Sara T."/>
            <person name="Anna F."/>
            <person name="Clotilde B."/>
            <person name="Roberto B."/>
            <person name="Veronica D.S."/>
            <person name="Fabio R."/>
            <person name="Monica P."/>
            <person name="Olivier J."/>
            <person name="Enrico T."/>
            <person name="Nicola S."/>
        </authorList>
    </citation>
    <scope>NUCLEOTIDE SEQUENCE [LARGE SCALE GENOMIC DNA]</scope>
    <source>
        <strain evidence="4 6">DSM 44243</strain>
    </source>
</reference>
<dbReference type="Proteomes" id="UP000193907">
    <property type="component" value="Unassembled WGS sequence"/>
</dbReference>
<dbReference type="AlphaFoldDB" id="A0A1X1RUB3"/>
<comment type="caution">
    <text evidence="4">The sequence shown here is derived from an EMBL/GenBank/DDBJ whole genome shotgun (WGS) entry which is preliminary data.</text>
</comment>
<evidence type="ECO:0000313" key="7">
    <source>
        <dbReference type="Proteomes" id="UP000230971"/>
    </source>
</evidence>
<comment type="similarity">
    <text evidence="1">Belongs to the mycobacterial PPE family.</text>
</comment>
<keyword evidence="6" id="KW-1185">Reference proteome</keyword>
<evidence type="ECO:0000313" key="4">
    <source>
        <dbReference type="EMBL" id="ORV17887.1"/>
    </source>
</evidence>
<dbReference type="EMBL" id="LQOM01000018">
    <property type="protein sequence ID" value="ORV17887.1"/>
    <property type="molecule type" value="Genomic_DNA"/>
</dbReference>
<feature type="domain" description="PPE family C-terminal" evidence="3">
    <location>
        <begin position="307"/>
        <end position="396"/>
    </location>
</feature>
<accession>A0A1X1RUB3</accession>
<dbReference type="PANTHER" id="PTHR46766:SF1">
    <property type="entry name" value="GLUTAMINE-RICH PROTEIN 2"/>
    <property type="match status" value="1"/>
</dbReference>
<dbReference type="InterPro" id="IPR038332">
    <property type="entry name" value="PPE_sf"/>
</dbReference>
<organism evidence="4 6">
    <name type="scientific">Mycobacterium celatum</name>
    <dbReference type="NCBI Taxonomy" id="28045"/>
    <lineage>
        <taxon>Bacteria</taxon>
        <taxon>Bacillati</taxon>
        <taxon>Actinomycetota</taxon>
        <taxon>Actinomycetes</taxon>
        <taxon>Mycobacteriales</taxon>
        <taxon>Mycobacteriaceae</taxon>
        <taxon>Mycobacterium</taxon>
    </lineage>
</organism>
<proteinExistence type="inferred from homology"/>
<dbReference type="GO" id="GO:0052572">
    <property type="term" value="P:response to host immune response"/>
    <property type="evidence" value="ECO:0007669"/>
    <property type="project" value="TreeGrafter"/>
</dbReference>
<evidence type="ECO:0000256" key="1">
    <source>
        <dbReference type="ARBA" id="ARBA00010652"/>
    </source>
</evidence>
<dbReference type="PANTHER" id="PTHR46766">
    <property type="entry name" value="GLUTAMINE-RICH PROTEIN 2"/>
    <property type="match status" value="1"/>
</dbReference>
<dbReference type="InterPro" id="IPR000030">
    <property type="entry name" value="PPE_dom"/>
</dbReference>
<dbReference type="SUPFAM" id="SSF140459">
    <property type="entry name" value="PE/PPE dimer-like"/>
    <property type="match status" value="1"/>
</dbReference>
<protein>
    <submittedName>
        <fullName evidence="5">PPE family protein</fullName>
    </submittedName>
</protein>
<feature type="domain" description="PPE" evidence="2">
    <location>
        <begin position="2"/>
        <end position="163"/>
    </location>
</feature>
<dbReference type="STRING" id="28045.AWB95_06075"/>
<evidence type="ECO:0000313" key="6">
    <source>
        <dbReference type="Proteomes" id="UP000193907"/>
    </source>
</evidence>
<dbReference type="EMBL" id="PDKV01000042">
    <property type="protein sequence ID" value="PIB74159.1"/>
    <property type="molecule type" value="Genomic_DNA"/>
</dbReference>
<dbReference type="InterPro" id="IPR022171">
    <property type="entry name" value="PPE_C"/>
</dbReference>